<dbReference type="Pfam" id="PF13891">
    <property type="entry name" value="zf-C3HC3H_KANSL2"/>
    <property type="match status" value="1"/>
</dbReference>
<dbReference type="WBParaSite" id="jg17005">
    <property type="protein sequence ID" value="jg17005"/>
    <property type="gene ID" value="jg17005"/>
</dbReference>
<evidence type="ECO:0000256" key="1">
    <source>
        <dbReference type="ARBA" id="ARBA00004123"/>
    </source>
</evidence>
<sequence>MIATAAHQQQESSLGEQCQYRRYRCFSSPIVSVSSSSYCANHLDKVEPPFQQCEYISNRLRIRCSNVRREEQLRPNGFCEKHYGYIERIKADSLKSRSLLDPGFPKKDTLNGEKPSDVYSENVDETLDVIGGEDWPYVHESLYCDARIDDPDNPLRNAGVFTKKEVIREYLTAMERQKEAIQQLRVIYAEKYKRLLANYPKLAKDSKKNASSLTPKSKKALAEHKSNKKYGGYAKWRKTSYFMEKNSEKAKKILAVHSTSRPGNAGAPLNEVSNTSADSKTNDIPFLIANGCQHAEKVNIGKPKPPVYQPEADSDIHLSPEQIVQSVLCGVVNHIDKLDTYAKQTDQFQTRMCAKKRLPLSDFCPAHILTDTQKLFAKCVDCDQPALILNGLSRCKLHSGDHSLSNLPFNHNVPKHHQRHPAGRPPGYICSPTSPMDYKHFTNHQTKYKHIDHYEYSAVAGQQTALKADGSQFFISNHQLGGGINSRYNNSQPALILNDRPLLDGAVKQKKALKSRKPEASRPLPNGFVPVPNEELFANSSDEDNEAELNGQMQAGSSNNTNGFSKSRDRKESARNICIEDDIDSTAYVQQSNEWGQESNATTRTTLNTNFLLHSTKNSAPEGQFVSIPMSAGTNVGQRRLVDPSRQRHSLDSQSTFREVVVGPDPSKLPLTPLSSKQPLDKASPNGRNGFSTNTNGQSPSPKLLEAESCARTRPFVGKGNQPSKPVSNGSGGTKRIATMMAPPNQMPRYRQETLQSSFHKMQQPRGMGAPMPKMARLVGRNGGFPPPSQPIAISPRSGQPIPMSKIIQGSGSRQMPMNMTSPGGQPRYYMGGSGNSHLQPVYHVSQGGGGLDITNRLAMVNYRHIRFGCSPLDNQPR</sequence>
<feature type="region of interest" description="Disordered" evidence="3">
    <location>
        <begin position="206"/>
        <end position="225"/>
    </location>
</feature>
<evidence type="ECO:0000259" key="4">
    <source>
        <dbReference type="Pfam" id="PF13891"/>
    </source>
</evidence>
<dbReference type="AlphaFoldDB" id="A0A915DA33"/>
<evidence type="ECO:0000256" key="3">
    <source>
        <dbReference type="SAM" id="MobiDB-lite"/>
    </source>
</evidence>
<feature type="compositionally biased region" description="Polar residues" evidence="3">
    <location>
        <begin position="551"/>
        <end position="565"/>
    </location>
</feature>
<organism evidence="5 6">
    <name type="scientific">Ditylenchus dipsaci</name>
    <dbReference type="NCBI Taxonomy" id="166011"/>
    <lineage>
        <taxon>Eukaryota</taxon>
        <taxon>Metazoa</taxon>
        <taxon>Ecdysozoa</taxon>
        <taxon>Nematoda</taxon>
        <taxon>Chromadorea</taxon>
        <taxon>Rhabditida</taxon>
        <taxon>Tylenchina</taxon>
        <taxon>Tylenchomorpha</taxon>
        <taxon>Sphaerularioidea</taxon>
        <taxon>Anguinidae</taxon>
        <taxon>Anguininae</taxon>
        <taxon>Ditylenchus</taxon>
    </lineage>
</organism>
<feature type="domain" description="KANL2-like probable zinc-finger" evidence="4">
    <location>
        <begin position="351"/>
        <end position="398"/>
    </location>
</feature>
<comment type="subcellular location">
    <subcellularLocation>
        <location evidence="1">Nucleus</location>
    </subcellularLocation>
</comment>
<dbReference type="InterPro" id="IPR025927">
    <property type="entry name" value="Znf_KANL2-like"/>
</dbReference>
<keyword evidence="2" id="KW-0539">Nucleus</keyword>
<reference evidence="6" key="1">
    <citation type="submission" date="2022-11" db="UniProtKB">
        <authorList>
            <consortium name="WormBaseParasite"/>
        </authorList>
    </citation>
    <scope>IDENTIFICATION</scope>
</reference>
<name>A0A915DA33_9BILA</name>
<feature type="region of interest" description="Disordered" evidence="3">
    <location>
        <begin position="509"/>
        <end position="572"/>
    </location>
</feature>
<feature type="region of interest" description="Disordered" evidence="3">
    <location>
        <begin position="642"/>
        <end position="736"/>
    </location>
</feature>
<feature type="compositionally biased region" description="Basic and acidic residues" evidence="3">
    <location>
        <begin position="642"/>
        <end position="651"/>
    </location>
</feature>
<accession>A0A915DA33</accession>
<proteinExistence type="predicted"/>
<evidence type="ECO:0000313" key="5">
    <source>
        <dbReference type="Proteomes" id="UP000887574"/>
    </source>
</evidence>
<dbReference type="Proteomes" id="UP000887574">
    <property type="component" value="Unplaced"/>
</dbReference>
<evidence type="ECO:0000313" key="6">
    <source>
        <dbReference type="WBParaSite" id="jg17005"/>
    </source>
</evidence>
<feature type="compositionally biased region" description="Polar residues" evidence="3">
    <location>
        <begin position="686"/>
        <end position="701"/>
    </location>
</feature>
<protein>
    <submittedName>
        <fullName evidence="6">KAT8 regulatory NSL complex subunit 2</fullName>
    </submittedName>
</protein>
<evidence type="ECO:0000256" key="2">
    <source>
        <dbReference type="ARBA" id="ARBA00023242"/>
    </source>
</evidence>
<keyword evidence="5" id="KW-1185">Reference proteome</keyword>
<dbReference type="GO" id="GO:0005634">
    <property type="term" value="C:nucleus"/>
    <property type="evidence" value="ECO:0007669"/>
    <property type="project" value="UniProtKB-SubCell"/>
</dbReference>